<accession>A0A2G0Q5S9</accession>
<evidence type="ECO:0000256" key="1">
    <source>
        <dbReference type="SAM" id="Phobius"/>
    </source>
</evidence>
<gene>
    <name evidence="2" type="ORF">Xhom_02522</name>
</gene>
<keyword evidence="1" id="KW-0812">Transmembrane</keyword>
<sequence>MAENEYWVLKIRGVRPFFLRWFIPIFPYIFALIFIGPYPPTYSAPTIFRVSQRVSMRTRFTLKIFTRFLGHSVVPLRIPLQK</sequence>
<feature type="transmembrane region" description="Helical" evidence="1">
    <location>
        <begin position="21"/>
        <end position="40"/>
    </location>
</feature>
<organism evidence="2 3">
    <name type="scientific">Xenorhabdus hominickii</name>
    <dbReference type="NCBI Taxonomy" id="351679"/>
    <lineage>
        <taxon>Bacteria</taxon>
        <taxon>Pseudomonadati</taxon>
        <taxon>Pseudomonadota</taxon>
        <taxon>Gammaproteobacteria</taxon>
        <taxon>Enterobacterales</taxon>
        <taxon>Morganellaceae</taxon>
        <taxon>Xenorhabdus</taxon>
    </lineage>
</organism>
<name>A0A2G0Q5S9_XENHO</name>
<dbReference type="AlphaFoldDB" id="A0A2G0Q5S9"/>
<keyword evidence="1" id="KW-0472">Membrane</keyword>
<dbReference type="EMBL" id="NJAI01000004">
    <property type="protein sequence ID" value="PHM54579.1"/>
    <property type="molecule type" value="Genomic_DNA"/>
</dbReference>
<evidence type="ECO:0000313" key="3">
    <source>
        <dbReference type="Proteomes" id="UP000225433"/>
    </source>
</evidence>
<proteinExistence type="predicted"/>
<dbReference type="Proteomes" id="UP000225433">
    <property type="component" value="Unassembled WGS sequence"/>
</dbReference>
<reference evidence="2 3" key="1">
    <citation type="journal article" date="2017" name="Nat. Microbiol.">
        <title>Natural product diversity associated with the nematode symbionts Photorhabdus and Xenorhabdus.</title>
        <authorList>
            <person name="Tobias N.J."/>
            <person name="Wolff H."/>
            <person name="Djahanschiri B."/>
            <person name="Grundmann F."/>
            <person name="Kronenwerth M."/>
            <person name="Shi Y.M."/>
            <person name="Simonyi S."/>
            <person name="Grun P."/>
            <person name="Shapiro-Ilan D."/>
            <person name="Pidot S.J."/>
            <person name="Stinear T.P."/>
            <person name="Ebersberger I."/>
            <person name="Bode H.B."/>
        </authorList>
    </citation>
    <scope>NUCLEOTIDE SEQUENCE [LARGE SCALE GENOMIC DNA]</scope>
    <source>
        <strain evidence="2 3">DSM 17903</strain>
    </source>
</reference>
<protein>
    <submittedName>
        <fullName evidence="2">Uncharacterized protein</fullName>
    </submittedName>
</protein>
<evidence type="ECO:0000313" key="2">
    <source>
        <dbReference type="EMBL" id="PHM54579.1"/>
    </source>
</evidence>
<keyword evidence="1" id="KW-1133">Transmembrane helix</keyword>
<comment type="caution">
    <text evidence="2">The sequence shown here is derived from an EMBL/GenBank/DDBJ whole genome shotgun (WGS) entry which is preliminary data.</text>
</comment>